<dbReference type="RefSeq" id="WP_381234080.1">
    <property type="nucleotide sequence ID" value="NZ_JBHSKH010000019.1"/>
</dbReference>
<keyword evidence="2" id="KW-1185">Reference proteome</keyword>
<dbReference type="EMBL" id="JBHTMM010000067">
    <property type="protein sequence ID" value="MFD1311086.1"/>
    <property type="molecule type" value="Genomic_DNA"/>
</dbReference>
<reference evidence="2" key="1">
    <citation type="journal article" date="2019" name="Int. J. Syst. Evol. Microbiol.">
        <title>The Global Catalogue of Microorganisms (GCM) 10K type strain sequencing project: providing services to taxonomists for standard genome sequencing and annotation.</title>
        <authorList>
            <consortium name="The Broad Institute Genomics Platform"/>
            <consortium name="The Broad Institute Genome Sequencing Center for Infectious Disease"/>
            <person name="Wu L."/>
            <person name="Ma J."/>
        </authorList>
    </citation>
    <scope>NUCLEOTIDE SEQUENCE [LARGE SCALE GENOMIC DNA]</scope>
    <source>
        <strain evidence="2">CGMCC 4.7020</strain>
    </source>
</reference>
<name>A0ABW3XQ92_9ACTN</name>
<evidence type="ECO:0000313" key="1">
    <source>
        <dbReference type="EMBL" id="MFD1311086.1"/>
    </source>
</evidence>
<comment type="caution">
    <text evidence="1">The sequence shown here is derived from an EMBL/GenBank/DDBJ whole genome shotgun (WGS) entry which is preliminary data.</text>
</comment>
<dbReference type="Proteomes" id="UP001597058">
    <property type="component" value="Unassembled WGS sequence"/>
</dbReference>
<organism evidence="1 2">
    <name type="scientific">Streptomyces kaempferi</name>
    <dbReference type="NCBI Taxonomy" id="333725"/>
    <lineage>
        <taxon>Bacteria</taxon>
        <taxon>Bacillati</taxon>
        <taxon>Actinomycetota</taxon>
        <taxon>Actinomycetes</taxon>
        <taxon>Kitasatosporales</taxon>
        <taxon>Streptomycetaceae</taxon>
        <taxon>Streptomyces</taxon>
    </lineage>
</organism>
<proteinExistence type="predicted"/>
<protein>
    <submittedName>
        <fullName evidence="1">Uncharacterized protein</fullName>
    </submittedName>
</protein>
<accession>A0ABW3XQ92</accession>
<sequence length="93" mass="10404">MVRNRAFDQCITPQAPVAVLMVNGITDVTPLARLNIAKPSRCSVGKERGHTAVASLDVHFLARLWDLTVPEHTRCQVHLEGSFRILPHWPSPR</sequence>
<gene>
    <name evidence="1" type="ORF">ACFQ5X_35355</name>
</gene>
<evidence type="ECO:0000313" key="2">
    <source>
        <dbReference type="Proteomes" id="UP001597058"/>
    </source>
</evidence>